<dbReference type="Proteomes" id="UP000504623">
    <property type="component" value="Unplaced"/>
</dbReference>
<name>A0A9B0TVK6_CHRAS</name>
<feature type="compositionally biased region" description="Basic residues" evidence="3">
    <location>
        <begin position="14"/>
        <end position="28"/>
    </location>
</feature>
<keyword evidence="4" id="KW-0812">Transmembrane</keyword>
<organism evidence="5 6">
    <name type="scientific">Chrysochloris asiatica</name>
    <name type="common">Cape golden mole</name>
    <dbReference type="NCBI Taxonomy" id="185453"/>
    <lineage>
        <taxon>Eukaryota</taxon>
        <taxon>Metazoa</taxon>
        <taxon>Chordata</taxon>
        <taxon>Craniata</taxon>
        <taxon>Vertebrata</taxon>
        <taxon>Euteleostomi</taxon>
        <taxon>Mammalia</taxon>
        <taxon>Eutheria</taxon>
        <taxon>Afrotheria</taxon>
        <taxon>Chrysochloridae</taxon>
        <taxon>Chrysochlorinae</taxon>
        <taxon>Chrysochloris</taxon>
    </lineage>
</organism>
<dbReference type="Gene3D" id="3.40.50.720">
    <property type="entry name" value="NAD(P)-binding Rossmann-like Domain"/>
    <property type="match status" value="1"/>
</dbReference>
<evidence type="ECO:0000313" key="6">
    <source>
        <dbReference type="RefSeq" id="XP_006870866.1"/>
    </source>
</evidence>
<dbReference type="RefSeq" id="XP_006870866.1">
    <property type="nucleotide sequence ID" value="XM_006870804.1"/>
</dbReference>
<dbReference type="PANTHER" id="PTHR24322">
    <property type="entry name" value="PKSB"/>
    <property type="match status" value="1"/>
</dbReference>
<dbReference type="GeneID" id="102815385"/>
<accession>A0A9B0TVK6</accession>
<evidence type="ECO:0000313" key="5">
    <source>
        <dbReference type="Proteomes" id="UP000504623"/>
    </source>
</evidence>
<dbReference type="PANTHER" id="PTHR24322:SF736">
    <property type="entry name" value="RETINOL DEHYDROGENASE 10"/>
    <property type="match status" value="1"/>
</dbReference>
<feature type="transmembrane region" description="Helical" evidence="4">
    <location>
        <begin position="78"/>
        <end position="96"/>
    </location>
</feature>
<dbReference type="GO" id="GO:0016616">
    <property type="term" value="F:oxidoreductase activity, acting on the CH-OH group of donors, NAD or NADP as acceptor"/>
    <property type="evidence" value="ECO:0007669"/>
    <property type="project" value="TreeGrafter"/>
</dbReference>
<dbReference type="InterPro" id="IPR036291">
    <property type="entry name" value="NAD(P)-bd_dom_sf"/>
</dbReference>
<reference evidence="6" key="1">
    <citation type="submission" date="2025-08" db="UniProtKB">
        <authorList>
            <consortium name="RefSeq"/>
        </authorList>
    </citation>
    <scope>IDENTIFICATION</scope>
    <source>
        <tissue evidence="6">Spleen</tissue>
    </source>
</reference>
<keyword evidence="2" id="KW-0560">Oxidoreductase</keyword>
<dbReference type="SUPFAM" id="SSF51735">
    <property type="entry name" value="NAD(P)-binding Rossmann-fold domains"/>
    <property type="match status" value="1"/>
</dbReference>
<sequence length="180" mass="20191">MAGGAELGGYRSGHNPRGHHAKSRRGRPRAVRASALGVCAGHFKVLWAFLLAAARWLVRPKEKSVEDQVCLITSAGSGLGWLFALQFAWRGALLVLRNINTQSKEQTAGMVRYIYWELEAADTLALQAEDGTDIFRGCRIRKEIEPFLPPLKPHYYVKQAMQAMRMSVRHAAHVHHDLHE</sequence>
<evidence type="ECO:0000256" key="3">
    <source>
        <dbReference type="SAM" id="MobiDB-lite"/>
    </source>
</evidence>
<evidence type="ECO:0000256" key="2">
    <source>
        <dbReference type="ARBA" id="ARBA00023002"/>
    </source>
</evidence>
<dbReference type="GO" id="GO:0005811">
    <property type="term" value="C:lipid droplet"/>
    <property type="evidence" value="ECO:0007669"/>
    <property type="project" value="TreeGrafter"/>
</dbReference>
<feature type="region of interest" description="Disordered" evidence="3">
    <location>
        <begin position="1"/>
        <end position="28"/>
    </location>
</feature>
<evidence type="ECO:0000256" key="1">
    <source>
        <dbReference type="ARBA" id="ARBA00006484"/>
    </source>
</evidence>
<keyword evidence="4" id="KW-1133">Transmembrane helix</keyword>
<keyword evidence="4" id="KW-0472">Membrane</keyword>
<dbReference type="AlphaFoldDB" id="A0A9B0TVK6"/>
<evidence type="ECO:0000256" key="4">
    <source>
        <dbReference type="SAM" id="Phobius"/>
    </source>
</evidence>
<keyword evidence="5" id="KW-1185">Reference proteome</keyword>
<feature type="transmembrane region" description="Helical" evidence="4">
    <location>
        <begin position="33"/>
        <end position="58"/>
    </location>
</feature>
<feature type="compositionally biased region" description="Gly residues" evidence="3">
    <location>
        <begin position="1"/>
        <end position="11"/>
    </location>
</feature>
<protein>
    <submittedName>
        <fullName evidence="6">Retinol dehydrogenase 10-like</fullName>
    </submittedName>
</protein>
<proteinExistence type="inferred from homology"/>
<gene>
    <name evidence="6" type="primary">LOC102815385</name>
</gene>
<comment type="similarity">
    <text evidence="1">Belongs to the short-chain dehydrogenases/reductases (SDR) family.</text>
</comment>